<keyword evidence="2" id="KW-0378">Hydrolase</keyword>
<evidence type="ECO:0000313" key="6">
    <source>
        <dbReference type="Proteomes" id="UP000231962"/>
    </source>
</evidence>
<dbReference type="RefSeq" id="WP_100713964.1">
    <property type="nucleotide sequence ID" value="NZ_NPDY01000008.1"/>
</dbReference>
<dbReference type="SUPFAM" id="SSF51445">
    <property type="entry name" value="(Trans)glycosidases"/>
    <property type="match status" value="1"/>
</dbReference>
<evidence type="ECO:0000256" key="1">
    <source>
        <dbReference type="ARBA" id="ARBA00008061"/>
    </source>
</evidence>
<dbReference type="InterPro" id="IPR044505">
    <property type="entry name" value="GlgX_Isoamylase_N_E_set"/>
</dbReference>
<evidence type="ECO:0000259" key="4">
    <source>
        <dbReference type="SMART" id="SM00642"/>
    </source>
</evidence>
<dbReference type="InterPro" id="IPR004193">
    <property type="entry name" value="Glyco_hydro_13_N"/>
</dbReference>
<gene>
    <name evidence="5" type="primary">glgX</name>
    <name evidence="5" type="ORF">CH360_10440</name>
</gene>
<dbReference type="Pfam" id="PF00128">
    <property type="entry name" value="Alpha-amylase"/>
    <property type="match status" value="1"/>
</dbReference>
<dbReference type="SMART" id="SM00642">
    <property type="entry name" value="Aamy"/>
    <property type="match status" value="1"/>
</dbReference>
<dbReference type="InterPro" id="IPR013780">
    <property type="entry name" value="Glyco_hydro_b"/>
</dbReference>
<dbReference type="CDD" id="cd11326">
    <property type="entry name" value="AmyAc_Glg_debranch"/>
    <property type="match status" value="1"/>
</dbReference>
<accession>A0ABX4PA63</accession>
<dbReference type="InterPro" id="IPR013783">
    <property type="entry name" value="Ig-like_fold"/>
</dbReference>
<sequence>MRILPGKPYPLGATWDGMGVNFAIYSEGATRVELCFFPTLQSTKESHRIQIIERTDQVWHCYIPDARPGQLYGYRLDGPYSPKSGHRFNFYKVLSDPHAKLISRPPIWHPSLFSYKRSDIDIRFVSEEEILQIDPRDNAQYAPLSEVVDTSFTWGNDTQLGIPWSETIIYEVHVKNFTAKHPEIPDDLRGTFAGFGKEPVIRHLKELGVTAVELLPVHQHVDSQRLFSLGLTDYWGYNTLSYFAPDIRFARKGYLSEVVRDFKIMVKTLHNAGIEVILDVVYNHTCEDAYFGPNLSFRGIDNDRYYRLKPENQILYEDFTGTGNTLNMNNPRVLQLIMDSLRYWITEMHVDGFRFDLASTLARELYAVNALGAFFDIIHQDPVISQVKLIAEPWDLGEGGYQVGNFPVLWTEWNGKYRDSMRKFWRGDSHILSETATRFAGSSDLYESSGKRPSASINFITCHDGFTLQDLVSYETKHNERNLENGHDGWNESIISNFGVEGPTDKKEILEIRERIKRNMIATLLLSQGVPMISGGDELSRTQHGNNNSYCQDNELNYYRWALKEEEEDFLKFVQSLVSFRKSNGVLKRRYFFQGRPIRGTSVKDILWLTSAGREMTDEEWNSGDVKWLGILLPLEEVAETDPYGETIQGTTLLILINSSDREILFSIPSYSENTHWMRIFDTWNPKFDEAEHFIIHEEGYTLRPRSIAVFKNCNPSRDVPLCKTNQS</sequence>
<protein>
    <submittedName>
        <fullName evidence="5">Glycogen debranching enzyme GlgX</fullName>
    </submittedName>
</protein>
<dbReference type="NCBIfam" id="TIGR02100">
    <property type="entry name" value="glgX_debranch"/>
    <property type="match status" value="1"/>
</dbReference>
<dbReference type="Proteomes" id="UP000231962">
    <property type="component" value="Unassembled WGS sequence"/>
</dbReference>
<feature type="domain" description="Glycosyl hydrolase family 13 catalytic" evidence="4">
    <location>
        <begin position="171"/>
        <end position="581"/>
    </location>
</feature>
<dbReference type="InterPro" id="IPR017853">
    <property type="entry name" value="GH"/>
</dbReference>
<dbReference type="InterPro" id="IPR014756">
    <property type="entry name" value="Ig_E-set"/>
</dbReference>
<dbReference type="Gene3D" id="2.60.40.1180">
    <property type="entry name" value="Golgi alpha-mannosidase II"/>
    <property type="match status" value="1"/>
</dbReference>
<dbReference type="InterPro" id="IPR006047">
    <property type="entry name" value="GH13_cat_dom"/>
</dbReference>
<dbReference type="Gene3D" id="2.60.40.10">
    <property type="entry name" value="Immunoglobulins"/>
    <property type="match status" value="1"/>
</dbReference>
<dbReference type="EMBL" id="NPDY01000008">
    <property type="protein sequence ID" value="PJZ69681.1"/>
    <property type="molecule type" value="Genomic_DNA"/>
</dbReference>
<dbReference type="SUPFAM" id="SSF51011">
    <property type="entry name" value="Glycosyl hydrolase domain"/>
    <property type="match status" value="1"/>
</dbReference>
<dbReference type="Gene3D" id="3.20.20.80">
    <property type="entry name" value="Glycosidases"/>
    <property type="match status" value="1"/>
</dbReference>
<keyword evidence="6" id="KW-1185">Reference proteome</keyword>
<comment type="similarity">
    <text evidence="1">Belongs to the glycosyl hydrolase 13 family.</text>
</comment>
<dbReference type="SUPFAM" id="SSF81296">
    <property type="entry name" value="E set domains"/>
    <property type="match status" value="1"/>
</dbReference>
<evidence type="ECO:0000256" key="3">
    <source>
        <dbReference type="ARBA" id="ARBA00023295"/>
    </source>
</evidence>
<dbReference type="InterPro" id="IPR011837">
    <property type="entry name" value="Glycogen_debranch_GlgX"/>
</dbReference>
<proteinExistence type="inferred from homology"/>
<dbReference type="Pfam" id="PF02922">
    <property type="entry name" value="CBM_48"/>
    <property type="match status" value="1"/>
</dbReference>
<dbReference type="CDD" id="cd02856">
    <property type="entry name" value="E_set_GDE_Isoamylase_N"/>
    <property type="match status" value="1"/>
</dbReference>
<comment type="caution">
    <text evidence="5">The sequence shown here is derived from an EMBL/GenBank/DDBJ whole genome shotgun (WGS) entry which is preliminary data.</text>
</comment>
<name>A0ABX4PA63_9LEPT</name>
<evidence type="ECO:0000256" key="2">
    <source>
        <dbReference type="ARBA" id="ARBA00022801"/>
    </source>
</evidence>
<reference evidence="5 6" key="1">
    <citation type="submission" date="2017-07" db="EMBL/GenBank/DDBJ databases">
        <title>Leptospira spp. isolated from tropical soils.</title>
        <authorList>
            <person name="Thibeaux R."/>
            <person name="Iraola G."/>
            <person name="Ferres I."/>
            <person name="Bierque E."/>
            <person name="Girault D."/>
            <person name="Soupe-Gilbert M.-E."/>
            <person name="Picardeau M."/>
            <person name="Goarant C."/>
        </authorList>
    </citation>
    <scope>NUCLEOTIDE SEQUENCE [LARGE SCALE GENOMIC DNA]</scope>
    <source>
        <strain evidence="5 6">FH1-B-C1</strain>
    </source>
</reference>
<dbReference type="PANTHER" id="PTHR43002">
    <property type="entry name" value="GLYCOGEN DEBRANCHING ENZYME"/>
    <property type="match status" value="1"/>
</dbReference>
<keyword evidence="3" id="KW-0326">Glycosidase</keyword>
<evidence type="ECO:0000313" key="5">
    <source>
        <dbReference type="EMBL" id="PJZ69681.1"/>
    </source>
</evidence>
<organism evidence="5 6">
    <name type="scientific">Leptospira perolatii</name>
    <dbReference type="NCBI Taxonomy" id="2023191"/>
    <lineage>
        <taxon>Bacteria</taxon>
        <taxon>Pseudomonadati</taxon>
        <taxon>Spirochaetota</taxon>
        <taxon>Spirochaetia</taxon>
        <taxon>Leptospirales</taxon>
        <taxon>Leptospiraceae</taxon>
        <taxon>Leptospira</taxon>
    </lineage>
</organism>